<sequence>MRRRSSALKWSEVMHRQIAINTTAALSSPALHALVAQESRSLRDDAIREGLASGAYTTRVDGQLGRVEEDVRLDGGIITYVFSDLAQAANWALSECRKRSPVKSGTFRKSWTILVDAKEWTQPAAKIPMGSTVWIVNTMPYARKIDVGGQKVRVDPKIVERVRSSMGSRFPSVKAERGFQALEGGRDARGGAVPYVLKSAGIASGLSWSKKAGWSRKHKAYVSRRPDRQAGQQMRYPTLILTERIS</sequence>
<evidence type="ECO:0000313" key="1">
    <source>
        <dbReference type="EMBL" id="MBF0889620.1"/>
    </source>
</evidence>
<protein>
    <submittedName>
        <fullName evidence="1">Uncharacterized protein</fullName>
    </submittedName>
</protein>
<reference evidence="1" key="2">
    <citation type="submission" date="2020-11" db="EMBL/GenBank/DDBJ databases">
        <title>Description of novel Gluconobacter species.</title>
        <authorList>
            <person name="Cleenwerck I."/>
            <person name="Cnockaert M."/>
            <person name="Borremans W."/>
            <person name="Wieme A.D."/>
            <person name="De Vuyst L."/>
            <person name="Vandamme P."/>
        </authorList>
    </citation>
    <scope>NUCLEOTIDE SEQUENCE</scope>
    <source>
        <strain evidence="1">LMG 1745</strain>
    </source>
</reference>
<gene>
    <name evidence="1" type="ORF">HKD19_13840</name>
</gene>
<comment type="caution">
    <text evidence="1">The sequence shown here is derived from an EMBL/GenBank/DDBJ whole genome shotgun (WGS) entry which is preliminary data.</text>
</comment>
<dbReference type="RefSeq" id="WP_194263366.1">
    <property type="nucleotide sequence ID" value="NZ_JABCQH010000018.1"/>
</dbReference>
<evidence type="ECO:0000313" key="2">
    <source>
        <dbReference type="Proteomes" id="UP000662701"/>
    </source>
</evidence>
<keyword evidence="2" id="KW-1185">Reference proteome</keyword>
<proteinExistence type="predicted"/>
<accession>A0ABR9YYK1</accession>
<dbReference type="Proteomes" id="UP000662701">
    <property type="component" value="Unassembled WGS sequence"/>
</dbReference>
<dbReference type="EMBL" id="JABCQH010000018">
    <property type="protein sequence ID" value="MBF0889620.1"/>
    <property type="molecule type" value="Genomic_DNA"/>
</dbReference>
<reference evidence="1" key="1">
    <citation type="submission" date="2020-04" db="EMBL/GenBank/DDBJ databases">
        <authorList>
            <person name="Sombolestani A."/>
        </authorList>
    </citation>
    <scope>NUCLEOTIDE SEQUENCE</scope>
    <source>
        <strain evidence="1">LMG 1745</strain>
    </source>
</reference>
<name>A0ABR9YYK1_9PROT</name>
<organism evidence="1 2">
    <name type="scientific">Gluconobacter cadivus</name>
    <dbReference type="NCBI Taxonomy" id="2728101"/>
    <lineage>
        <taxon>Bacteria</taxon>
        <taxon>Pseudomonadati</taxon>
        <taxon>Pseudomonadota</taxon>
        <taxon>Alphaproteobacteria</taxon>
        <taxon>Acetobacterales</taxon>
        <taxon>Acetobacteraceae</taxon>
        <taxon>Gluconobacter</taxon>
    </lineage>
</organism>